<evidence type="ECO:0000256" key="1">
    <source>
        <dbReference type="ARBA" id="ARBA00004123"/>
    </source>
</evidence>
<evidence type="ECO:0000259" key="3">
    <source>
        <dbReference type="Pfam" id="PF13936"/>
    </source>
</evidence>
<dbReference type="AlphaFoldDB" id="A0A8K0G2X9"/>
<dbReference type="InterPro" id="IPR009057">
    <property type="entry name" value="Homeodomain-like_sf"/>
</dbReference>
<evidence type="ECO:0000313" key="5">
    <source>
        <dbReference type="Proteomes" id="UP000801492"/>
    </source>
</evidence>
<evidence type="ECO:0000256" key="2">
    <source>
        <dbReference type="SAM" id="MobiDB-lite"/>
    </source>
</evidence>
<dbReference type="OrthoDB" id="6778180at2759"/>
<proteinExistence type="predicted"/>
<dbReference type="EMBL" id="VTPC01090223">
    <property type="protein sequence ID" value="KAF2884086.1"/>
    <property type="molecule type" value="Genomic_DNA"/>
</dbReference>
<keyword evidence="5" id="KW-1185">Reference proteome</keyword>
<gene>
    <name evidence="4" type="ORF">ILUMI_22088</name>
</gene>
<evidence type="ECO:0000313" key="4">
    <source>
        <dbReference type="EMBL" id="KAF2884086.1"/>
    </source>
</evidence>
<dbReference type="Pfam" id="PF13936">
    <property type="entry name" value="HTH_38"/>
    <property type="match status" value="1"/>
</dbReference>
<dbReference type="InterPro" id="IPR025246">
    <property type="entry name" value="IS30-like_HTH"/>
</dbReference>
<dbReference type="SUPFAM" id="SSF46689">
    <property type="entry name" value="Homeodomain-like"/>
    <property type="match status" value="1"/>
</dbReference>
<comment type="subcellular location">
    <subcellularLocation>
        <location evidence="1">Nucleus</location>
    </subcellularLocation>
</comment>
<sequence>MNRRRNLSVEDAVKASTLLEEGYSMRYVANLLGRNRSTVSRMVECFNQTGSYNRRPGQGPDNGLRIQEMNAF</sequence>
<comment type="caution">
    <text evidence="4">The sequence shown here is derived from an EMBL/GenBank/DDBJ whole genome shotgun (WGS) entry which is preliminary data.</text>
</comment>
<name>A0A8K0G2X9_IGNLU</name>
<organism evidence="4 5">
    <name type="scientific">Ignelater luminosus</name>
    <name type="common">Cucubano</name>
    <name type="synonym">Pyrophorus luminosus</name>
    <dbReference type="NCBI Taxonomy" id="2038154"/>
    <lineage>
        <taxon>Eukaryota</taxon>
        <taxon>Metazoa</taxon>
        <taxon>Ecdysozoa</taxon>
        <taxon>Arthropoda</taxon>
        <taxon>Hexapoda</taxon>
        <taxon>Insecta</taxon>
        <taxon>Pterygota</taxon>
        <taxon>Neoptera</taxon>
        <taxon>Endopterygota</taxon>
        <taxon>Coleoptera</taxon>
        <taxon>Polyphaga</taxon>
        <taxon>Elateriformia</taxon>
        <taxon>Elateroidea</taxon>
        <taxon>Elateridae</taxon>
        <taxon>Agrypninae</taxon>
        <taxon>Pyrophorini</taxon>
        <taxon>Ignelater</taxon>
    </lineage>
</organism>
<dbReference type="Gene3D" id="1.10.10.60">
    <property type="entry name" value="Homeodomain-like"/>
    <property type="match status" value="1"/>
</dbReference>
<feature type="region of interest" description="Disordered" evidence="2">
    <location>
        <begin position="49"/>
        <end position="72"/>
    </location>
</feature>
<dbReference type="Proteomes" id="UP000801492">
    <property type="component" value="Unassembled WGS sequence"/>
</dbReference>
<reference evidence="4" key="1">
    <citation type="submission" date="2019-08" db="EMBL/GenBank/DDBJ databases">
        <title>The genome of the North American firefly Photinus pyralis.</title>
        <authorList>
            <consortium name="Photinus pyralis genome working group"/>
            <person name="Fallon T.R."/>
            <person name="Sander Lower S.E."/>
            <person name="Weng J.-K."/>
        </authorList>
    </citation>
    <scope>NUCLEOTIDE SEQUENCE</scope>
    <source>
        <strain evidence="4">TRF0915ILg1</strain>
        <tissue evidence="4">Whole body</tissue>
    </source>
</reference>
<protein>
    <recommendedName>
        <fullName evidence="3">Transposase IS30-like HTH domain-containing protein</fullName>
    </recommendedName>
</protein>
<feature type="domain" description="Transposase IS30-like HTH" evidence="3">
    <location>
        <begin position="3"/>
        <end position="43"/>
    </location>
</feature>
<accession>A0A8K0G2X9</accession>
<dbReference type="GO" id="GO:0005634">
    <property type="term" value="C:nucleus"/>
    <property type="evidence" value="ECO:0007669"/>
    <property type="project" value="UniProtKB-SubCell"/>
</dbReference>